<proteinExistence type="predicted"/>
<reference evidence="2 3" key="1">
    <citation type="submission" date="2009-02" db="EMBL/GenBank/DDBJ databases">
        <title>Genome sequence of Bacillus cereus 03BB102.</title>
        <authorList>
            <person name="Dodson R.J."/>
            <person name="Jackson P."/>
            <person name="Munk A.C."/>
            <person name="Brettin T."/>
            <person name="Bruce D."/>
            <person name="Detter C."/>
            <person name="Tapia R."/>
            <person name="Han C."/>
            <person name="Sutton G."/>
            <person name="Sims D."/>
        </authorList>
    </citation>
    <scope>NUCLEOTIDE SEQUENCE [LARGE SCALE GENOMIC DNA]</scope>
    <source>
        <strain evidence="2 3">03BB102</strain>
        <plasmid evidence="3">Plasmid p03BB102_179</plasmid>
    </source>
</reference>
<dbReference type="SUPFAM" id="SSF82185">
    <property type="entry name" value="Histone H3 K4-specific methyltransferase SET7/9 N-terminal domain"/>
    <property type="match status" value="1"/>
</dbReference>
<protein>
    <submittedName>
        <fullName evidence="2">Putative lipoprotein</fullName>
    </submittedName>
</protein>
<evidence type="ECO:0000313" key="2">
    <source>
        <dbReference type="EMBL" id="ACO25773.1"/>
    </source>
</evidence>
<feature type="transmembrane region" description="Helical" evidence="1">
    <location>
        <begin position="12"/>
        <end position="34"/>
    </location>
</feature>
<dbReference type="EMBL" id="CP001406">
    <property type="protein sequence ID" value="ACO25773.1"/>
    <property type="molecule type" value="Genomic_DNA"/>
</dbReference>
<dbReference type="PROSITE" id="PS51257">
    <property type="entry name" value="PROKAR_LIPOPROTEIN"/>
    <property type="match status" value="1"/>
</dbReference>
<keyword evidence="2" id="KW-0614">Plasmid</keyword>
<sequence length="554" mass="63959">MKNKIKLSKSQISMILCAVLVPLFISIFACYLVFGNIPEAISKMWELRGQPNKTASAVTSLSYVFTILVAIYALLATTFFSFLVWKVSTGSLEVSQQLKDLENNRDKEIVRENALIVYYDLQRGISNLRDLYISCLLKGSSPRPNRIYFSEDWIKNVANLRGQLTSQELNKVYKLYEQFYTLQSLLEEFKSNEKNDELNHFLEDLSTELFADFIQTPLLEELKVSSVDELLDIDLYIILQKIYHLTFTNSQINEVVMLENGEKIYEFYLNGVPFFKGNIKGTFVGDGILYNKDGKIKCSGQFESKQFIKGTVYGYYSSKYKCYEITYEVSSGIREIKKGIVNKLIKDDNNQYFYNGEFQGGKVFNGITTLFHKNKKISYQGEIKDGYKDGQGTSYNEQGQKVFEGIRKEYVRYNGISFVNGREVFNGEYKDSKPWNGITSGYNLSEEVKRFSGMIRGGQPVNGTGMIFKVNNYGEDFVEQQERRWNEEIAITDVQIDELEDARHEFLNAKLREEYFLWSDYITADWCEGIVTKREDIEGNISVYAMGIKKNPNK</sequence>
<dbReference type="PATRIC" id="fig|572264.18.peg.5638"/>
<name>A0A125YA33_BACC3</name>
<organism evidence="2 3">
    <name type="scientific">Bacillus cereus (strain 03BB102)</name>
    <dbReference type="NCBI Taxonomy" id="572264"/>
    <lineage>
        <taxon>Bacteria</taxon>
        <taxon>Bacillati</taxon>
        <taxon>Bacillota</taxon>
        <taxon>Bacilli</taxon>
        <taxon>Bacillales</taxon>
        <taxon>Bacillaceae</taxon>
        <taxon>Bacillus</taxon>
        <taxon>Bacillus cereus group</taxon>
    </lineage>
</organism>
<gene>
    <name evidence="2" type="ordered locus">BCA_A0209</name>
</gene>
<dbReference type="Gene3D" id="2.20.110.10">
    <property type="entry name" value="Histone H3 K4-specific methyltransferase SET7/9 N-terminal domain"/>
    <property type="match status" value="1"/>
</dbReference>
<feature type="transmembrane region" description="Helical" evidence="1">
    <location>
        <begin position="61"/>
        <end position="85"/>
    </location>
</feature>
<dbReference type="KEGG" id="bcx:BCA_A0209"/>
<evidence type="ECO:0000313" key="3">
    <source>
        <dbReference type="Proteomes" id="UP000002210"/>
    </source>
</evidence>
<evidence type="ECO:0000256" key="1">
    <source>
        <dbReference type="SAM" id="Phobius"/>
    </source>
</evidence>
<accession>A0A125YA33</accession>
<dbReference type="AlphaFoldDB" id="A0A125YA33"/>
<dbReference type="RefSeq" id="WP_000790958.1">
    <property type="nucleotide sequence ID" value="NC_012473.1"/>
</dbReference>
<dbReference type="Proteomes" id="UP000002210">
    <property type="component" value="Plasmid p03BB102_179"/>
</dbReference>
<keyword evidence="1" id="KW-1133">Transmembrane helix</keyword>
<keyword evidence="2" id="KW-0449">Lipoprotein</keyword>
<keyword evidence="1" id="KW-0812">Transmembrane</keyword>
<keyword evidence="1" id="KW-0472">Membrane</keyword>
<geneLocation type="plasmid" evidence="2 3">
    <name>p03BB102_179</name>
</geneLocation>